<accession>A0A1Z1LXW5</accession>
<dbReference type="InterPro" id="IPR013785">
    <property type="entry name" value="Aldolase_TIM"/>
</dbReference>
<dbReference type="PANTHER" id="PTHR21225:SF10">
    <property type="entry name" value="PHOSPHO-2-DEHYDRO-3-DEOXYHEPTONATE ALDOLASE, TYR-SENSITIVE"/>
    <property type="match status" value="1"/>
</dbReference>
<protein>
    <recommendedName>
        <fullName evidence="2">3-deoxy-7-phosphoheptulonate synthase</fullName>
        <ecNumber evidence="2">2.5.1.54</ecNumber>
    </recommendedName>
</protein>
<evidence type="ECO:0000259" key="7">
    <source>
        <dbReference type="Pfam" id="PF00793"/>
    </source>
</evidence>
<dbReference type="Proteomes" id="UP000225148">
    <property type="component" value="Segment"/>
</dbReference>
<dbReference type="Gene3D" id="3.20.20.70">
    <property type="entry name" value="Aldolase class I"/>
    <property type="match status" value="1"/>
</dbReference>
<dbReference type="GO" id="GO:0008652">
    <property type="term" value="P:amino acid biosynthetic process"/>
    <property type="evidence" value="ECO:0007669"/>
    <property type="project" value="UniProtKB-KW"/>
</dbReference>
<evidence type="ECO:0000256" key="4">
    <source>
        <dbReference type="ARBA" id="ARBA00022679"/>
    </source>
</evidence>
<dbReference type="Pfam" id="PF00793">
    <property type="entry name" value="DAHP_synth_1"/>
    <property type="match status" value="1"/>
</dbReference>
<dbReference type="InterPro" id="IPR006218">
    <property type="entry name" value="DAHP1/KDSA"/>
</dbReference>
<dbReference type="InterPro" id="IPR006219">
    <property type="entry name" value="DAHP_synth_1"/>
</dbReference>
<dbReference type="OrthoDB" id="7714at10239"/>
<evidence type="ECO:0000256" key="1">
    <source>
        <dbReference type="ARBA" id="ARBA00007985"/>
    </source>
</evidence>
<dbReference type="GeneID" id="40085628"/>
<dbReference type="PANTHER" id="PTHR21225">
    <property type="entry name" value="PHOSPHO-2-DEHYDRO-3-DEOXYHEPTONATE ALDOLASE DAHP SYNTHETASE"/>
    <property type="match status" value="1"/>
</dbReference>
<comment type="catalytic activity">
    <reaction evidence="6">
        <text>D-erythrose 4-phosphate + phosphoenolpyruvate + H2O = 7-phospho-2-dehydro-3-deoxy-D-arabino-heptonate + phosphate</text>
        <dbReference type="Rhea" id="RHEA:14717"/>
        <dbReference type="ChEBI" id="CHEBI:15377"/>
        <dbReference type="ChEBI" id="CHEBI:16897"/>
        <dbReference type="ChEBI" id="CHEBI:43474"/>
        <dbReference type="ChEBI" id="CHEBI:58394"/>
        <dbReference type="ChEBI" id="CHEBI:58702"/>
        <dbReference type="EC" id="2.5.1.54"/>
    </reaction>
</comment>
<reference evidence="8 9" key="1">
    <citation type="submission" date="2017-04" db="EMBL/GenBank/DDBJ databases">
        <title>Environmental T4-family bacteriophages evolve to escape abortive infection via multiple routes in a bacterial host employing altruistic suicide through Type III toxin-antitoxin systems.</title>
        <authorList>
            <person name="Chen B."/>
            <person name="Salmond G.P.C."/>
            <person name="Akusobi C."/>
            <person name="Fang X."/>
        </authorList>
    </citation>
    <scope>NUCLEOTIDE SEQUENCE [LARGE SCALE GENOMIC DNA]</scope>
</reference>
<evidence type="ECO:0000313" key="9">
    <source>
        <dbReference type="Proteomes" id="UP000225148"/>
    </source>
</evidence>
<keyword evidence="5" id="KW-0057">Aromatic amino acid biosynthesis</keyword>
<dbReference type="GO" id="GO:0009073">
    <property type="term" value="P:aromatic amino acid family biosynthetic process"/>
    <property type="evidence" value="ECO:0007669"/>
    <property type="project" value="UniProtKB-KW"/>
</dbReference>
<dbReference type="SUPFAM" id="SSF51569">
    <property type="entry name" value="Aldolase"/>
    <property type="match status" value="1"/>
</dbReference>
<dbReference type="NCBIfam" id="TIGR00034">
    <property type="entry name" value="aroFGH"/>
    <property type="match status" value="1"/>
</dbReference>
<organism evidence="8 9">
    <name type="scientific">Serratia phage CHI14</name>
    <dbReference type="NCBI Taxonomy" id="2006941"/>
    <lineage>
        <taxon>Viruses</taxon>
        <taxon>Duplodnaviria</taxon>
        <taxon>Heunggongvirae</taxon>
        <taxon>Uroviricota</taxon>
        <taxon>Caudoviricetes</taxon>
        <taxon>Pantevenvirales</taxon>
        <taxon>Straboviridae</taxon>
        <taxon>Tevenvirinae</taxon>
        <taxon>Winklervirus</taxon>
        <taxon>Winklervirus chi14</taxon>
    </lineage>
</organism>
<keyword evidence="3" id="KW-0028">Amino-acid biosynthesis</keyword>
<evidence type="ECO:0000313" key="8">
    <source>
        <dbReference type="EMBL" id="ARW57642.1"/>
    </source>
</evidence>
<feature type="domain" description="DAHP synthetase I/KDSA" evidence="7">
    <location>
        <begin position="32"/>
        <end position="327"/>
    </location>
</feature>
<evidence type="ECO:0000256" key="2">
    <source>
        <dbReference type="ARBA" id="ARBA00012694"/>
    </source>
</evidence>
<evidence type="ECO:0000256" key="6">
    <source>
        <dbReference type="ARBA" id="ARBA00047508"/>
    </source>
</evidence>
<evidence type="ECO:0000256" key="3">
    <source>
        <dbReference type="ARBA" id="ARBA00022605"/>
    </source>
</evidence>
<evidence type="ECO:0000256" key="5">
    <source>
        <dbReference type="ARBA" id="ARBA00023141"/>
    </source>
</evidence>
<comment type="similarity">
    <text evidence="1">Belongs to the class-I DAHP synthase family.</text>
</comment>
<dbReference type="NCBIfam" id="NF009395">
    <property type="entry name" value="PRK12755.1"/>
    <property type="match status" value="1"/>
</dbReference>
<dbReference type="PIRSF" id="PIRSF001361">
    <property type="entry name" value="DAHP_synthase"/>
    <property type="match status" value="1"/>
</dbReference>
<dbReference type="KEGG" id="vg:40085628"/>
<keyword evidence="4" id="KW-0808">Transferase</keyword>
<dbReference type="EMBL" id="MF036690">
    <property type="protein sequence ID" value="ARW57642.1"/>
    <property type="molecule type" value="Genomic_DNA"/>
</dbReference>
<name>A0A1Z1LXW5_9CAUD</name>
<sequence>MLPIVEKLRSPKEIIDLLPLTEEIQAQVKKHRDKVNAIMSGEDPRTLVVVGPCSIHDPFSAIQYGTKLAELQKKLPNVLLVMRVYFEKPRTTVGWKGFINDPKLNGSFEINDGLQQARKLCINLLQMGLPLATEVLDSFTIKYLTGIFSWVAIGARTTESQTHREIASGLPMCIGFKNGTNGSAQVAIDAMKSAAYPHRYLGMDLDGTVGVVHAPGNKNTHIVLRGGDNGPNYHEDDIIDVIDDLRRMKSDYPANYQIMVDCSHANSQKDFSRQPSVAMEVLKARIPCVKGFMIESHLNEGSQKISDNMKYGVSITDGCIGWDQTVNTLGQINDFASR</sequence>
<keyword evidence="9" id="KW-1185">Reference proteome</keyword>
<dbReference type="EC" id="2.5.1.54" evidence="2"/>
<dbReference type="RefSeq" id="YP_009609544.1">
    <property type="nucleotide sequence ID" value="NC_041996.1"/>
</dbReference>
<dbReference type="GO" id="GO:0003849">
    <property type="term" value="F:3-deoxy-7-phosphoheptulonate synthase activity"/>
    <property type="evidence" value="ECO:0007669"/>
    <property type="project" value="UniProtKB-EC"/>
</dbReference>
<proteinExistence type="inferred from homology"/>